<gene>
    <name evidence="2" type="ORF">DW654_10305</name>
</gene>
<protein>
    <submittedName>
        <fullName evidence="2">Uncharacterized protein</fullName>
    </submittedName>
</protein>
<dbReference type="Proteomes" id="UP000283701">
    <property type="component" value="Unassembled WGS sequence"/>
</dbReference>
<keyword evidence="1" id="KW-1133">Transmembrane helix</keyword>
<dbReference type="AlphaFoldDB" id="A0A3R6GG61"/>
<evidence type="ECO:0000313" key="2">
    <source>
        <dbReference type="EMBL" id="RHF83430.1"/>
    </source>
</evidence>
<proteinExistence type="predicted"/>
<feature type="transmembrane region" description="Helical" evidence="1">
    <location>
        <begin position="21"/>
        <end position="48"/>
    </location>
</feature>
<comment type="caution">
    <text evidence="2">The sequence shown here is derived from an EMBL/GenBank/DDBJ whole genome shotgun (WGS) entry which is preliminary data.</text>
</comment>
<reference evidence="2 3" key="1">
    <citation type="submission" date="2018-08" db="EMBL/GenBank/DDBJ databases">
        <title>A genome reference for cultivated species of the human gut microbiota.</title>
        <authorList>
            <person name="Zou Y."/>
            <person name="Xue W."/>
            <person name="Luo G."/>
        </authorList>
    </citation>
    <scope>NUCLEOTIDE SEQUENCE [LARGE SCALE GENOMIC DNA]</scope>
    <source>
        <strain evidence="2 3">AM23-23AC</strain>
    </source>
</reference>
<keyword evidence="1" id="KW-0472">Membrane</keyword>
<feature type="transmembrane region" description="Helical" evidence="1">
    <location>
        <begin position="60"/>
        <end position="78"/>
    </location>
</feature>
<evidence type="ECO:0000256" key="1">
    <source>
        <dbReference type="SAM" id="Phobius"/>
    </source>
</evidence>
<evidence type="ECO:0000313" key="3">
    <source>
        <dbReference type="Proteomes" id="UP000283701"/>
    </source>
</evidence>
<dbReference type="RefSeq" id="WP_118203363.1">
    <property type="nucleotide sequence ID" value="NZ_QRHP01000011.1"/>
</dbReference>
<organism evidence="2 3">
    <name type="scientific">Roseburia inulinivorans</name>
    <dbReference type="NCBI Taxonomy" id="360807"/>
    <lineage>
        <taxon>Bacteria</taxon>
        <taxon>Bacillati</taxon>
        <taxon>Bacillota</taxon>
        <taxon>Clostridia</taxon>
        <taxon>Lachnospirales</taxon>
        <taxon>Lachnospiraceae</taxon>
        <taxon>Roseburia</taxon>
    </lineage>
</organism>
<accession>A0A3R6GG61</accession>
<dbReference type="EMBL" id="QRHP01000011">
    <property type="protein sequence ID" value="RHF83430.1"/>
    <property type="molecule type" value="Genomic_DNA"/>
</dbReference>
<name>A0A3R6GG61_9FIRM</name>
<keyword evidence="1" id="KW-0812">Transmembrane</keyword>
<sequence>MENETIYMKTKKEGLWEECPAVACLGYMAIGLILFFVLFFSPFCYGIATENAIVVLLEPIAMILGLFSLGYFSVYKIVQTNNEKNISKSIAFINRDNHWYAIKLMYNPAAAGAPLYMPSGSIAQAATMPNNIKVASKIQSMENEIRKQRQDTSVFSATLTDVLDAIYFGSAKEFNASKADKWIDMKVNKYAFQEISTQNGRTVGYIILNNVRVVKVTKKRITLEFENEKNETKQMQFHNCYGGLVGAIKTKNTITPQS</sequence>